<dbReference type="AlphaFoldDB" id="A0AAD3CFQ7"/>
<evidence type="ECO:0000313" key="2">
    <source>
        <dbReference type="EMBL" id="GFH43815.1"/>
    </source>
</evidence>
<feature type="region of interest" description="Disordered" evidence="1">
    <location>
        <begin position="45"/>
        <end position="90"/>
    </location>
</feature>
<dbReference type="Proteomes" id="UP001054902">
    <property type="component" value="Unassembled WGS sequence"/>
</dbReference>
<sequence length="193" mass="22268">MNMNYHRNVPSTDSLLNNSKAVLMEARLQRISSVSGYGNRNAAYKNLNSSSRANKNTKSRNISNKSIDVTCHQTSNRSSRRQSTSRSLFSAEAPIPHVDDILLELKQVKNNLIKDIESNKSKGRKNTSCLTDTELNSIHSFMKACDLMLESFDMQPQHDAEYQFERYEKRQSPTRRRRSCVKFDLSQNEFFSY</sequence>
<feature type="compositionally biased region" description="Low complexity" evidence="1">
    <location>
        <begin position="73"/>
        <end position="87"/>
    </location>
</feature>
<organism evidence="2 3">
    <name type="scientific">Chaetoceros tenuissimus</name>
    <dbReference type="NCBI Taxonomy" id="426638"/>
    <lineage>
        <taxon>Eukaryota</taxon>
        <taxon>Sar</taxon>
        <taxon>Stramenopiles</taxon>
        <taxon>Ochrophyta</taxon>
        <taxon>Bacillariophyta</taxon>
        <taxon>Coscinodiscophyceae</taxon>
        <taxon>Chaetocerotophycidae</taxon>
        <taxon>Chaetocerotales</taxon>
        <taxon>Chaetocerotaceae</taxon>
        <taxon>Chaetoceros</taxon>
    </lineage>
</organism>
<feature type="compositionally biased region" description="Polar residues" evidence="1">
    <location>
        <begin position="46"/>
        <end position="67"/>
    </location>
</feature>
<evidence type="ECO:0000313" key="3">
    <source>
        <dbReference type="Proteomes" id="UP001054902"/>
    </source>
</evidence>
<reference evidence="2 3" key="1">
    <citation type="journal article" date="2021" name="Sci. Rep.">
        <title>The genome of the diatom Chaetoceros tenuissimus carries an ancient integrated fragment of an extant virus.</title>
        <authorList>
            <person name="Hongo Y."/>
            <person name="Kimura K."/>
            <person name="Takaki Y."/>
            <person name="Yoshida Y."/>
            <person name="Baba S."/>
            <person name="Kobayashi G."/>
            <person name="Nagasaki K."/>
            <person name="Hano T."/>
            <person name="Tomaru Y."/>
        </authorList>
    </citation>
    <scope>NUCLEOTIDE SEQUENCE [LARGE SCALE GENOMIC DNA]</scope>
    <source>
        <strain evidence="2 3">NIES-3715</strain>
    </source>
</reference>
<name>A0AAD3CFQ7_9STRA</name>
<protein>
    <submittedName>
        <fullName evidence="2">Uncharacterized protein</fullName>
    </submittedName>
</protein>
<proteinExistence type="predicted"/>
<accession>A0AAD3CFQ7</accession>
<comment type="caution">
    <text evidence="2">The sequence shown here is derived from an EMBL/GenBank/DDBJ whole genome shotgun (WGS) entry which is preliminary data.</text>
</comment>
<gene>
    <name evidence="2" type="ORF">CTEN210_00288</name>
</gene>
<keyword evidence="3" id="KW-1185">Reference proteome</keyword>
<evidence type="ECO:0000256" key="1">
    <source>
        <dbReference type="SAM" id="MobiDB-lite"/>
    </source>
</evidence>
<dbReference type="EMBL" id="BLLK01000019">
    <property type="protein sequence ID" value="GFH43815.1"/>
    <property type="molecule type" value="Genomic_DNA"/>
</dbReference>